<organism evidence="3 4">
    <name type="scientific">Fragilariopsis cylindrus CCMP1102</name>
    <dbReference type="NCBI Taxonomy" id="635003"/>
    <lineage>
        <taxon>Eukaryota</taxon>
        <taxon>Sar</taxon>
        <taxon>Stramenopiles</taxon>
        <taxon>Ochrophyta</taxon>
        <taxon>Bacillariophyta</taxon>
        <taxon>Bacillariophyceae</taxon>
        <taxon>Bacillariophycidae</taxon>
        <taxon>Bacillariales</taxon>
        <taxon>Bacillariaceae</taxon>
        <taxon>Fragilariopsis</taxon>
    </lineage>
</organism>
<evidence type="ECO:0000256" key="1">
    <source>
        <dbReference type="SAM" id="MobiDB-lite"/>
    </source>
</evidence>
<evidence type="ECO:0000313" key="3">
    <source>
        <dbReference type="EMBL" id="OEU06903.1"/>
    </source>
</evidence>
<dbReference type="InParanoid" id="A0A1E7EMV1"/>
<feature type="compositionally biased region" description="Basic and acidic residues" evidence="1">
    <location>
        <begin position="27"/>
        <end position="40"/>
    </location>
</feature>
<sequence length="151" mass="17407">MTLVEDEGRLAVDFSLKLEQEKSLDLEKGIHDDNDNNHKEEEDDVGVEFDSSMVNKSTMKSTIRQSFFYLSPKSCVVTQNQQEKETFPLKNSVYSLIIITPIFSLAFLVSMYWILLKYLLFAMLLPNTNEEGTFKVPHNRPLLIAKFLLIP</sequence>
<keyword evidence="2" id="KW-1133">Transmembrane helix</keyword>
<dbReference type="AlphaFoldDB" id="A0A1E7EMV1"/>
<reference evidence="3 4" key="1">
    <citation type="submission" date="2016-09" db="EMBL/GenBank/DDBJ databases">
        <title>Extensive genetic diversity and differential bi-allelic expression allows diatom success in the polar Southern Ocean.</title>
        <authorList>
            <consortium name="DOE Joint Genome Institute"/>
            <person name="Mock T."/>
            <person name="Otillar R.P."/>
            <person name="Strauss J."/>
            <person name="Dupont C."/>
            <person name="Frickenhaus S."/>
            <person name="Maumus F."/>
            <person name="Mcmullan M."/>
            <person name="Sanges R."/>
            <person name="Schmutz J."/>
            <person name="Toseland A."/>
            <person name="Valas R."/>
            <person name="Veluchamy A."/>
            <person name="Ward B.J."/>
            <person name="Allen A."/>
            <person name="Barry K."/>
            <person name="Falciatore A."/>
            <person name="Ferrante M."/>
            <person name="Fortunato A.E."/>
            <person name="Gloeckner G."/>
            <person name="Gruber A."/>
            <person name="Hipkin R."/>
            <person name="Janech M."/>
            <person name="Kroth P."/>
            <person name="Leese F."/>
            <person name="Lindquist E."/>
            <person name="Lyon B.R."/>
            <person name="Martin J."/>
            <person name="Mayer C."/>
            <person name="Parker M."/>
            <person name="Quesneville H."/>
            <person name="Raymond J."/>
            <person name="Uhlig C."/>
            <person name="Valentin K.U."/>
            <person name="Worden A.Z."/>
            <person name="Armbrust E.V."/>
            <person name="Bowler C."/>
            <person name="Green B."/>
            <person name="Moulton V."/>
            <person name="Van Oosterhout C."/>
            <person name="Grigoriev I."/>
        </authorList>
    </citation>
    <scope>NUCLEOTIDE SEQUENCE [LARGE SCALE GENOMIC DNA]</scope>
    <source>
        <strain evidence="3 4">CCMP1102</strain>
    </source>
</reference>
<feature type="region of interest" description="Disordered" evidence="1">
    <location>
        <begin position="27"/>
        <end position="46"/>
    </location>
</feature>
<proteinExistence type="predicted"/>
<dbReference type="EMBL" id="KV784394">
    <property type="protein sequence ID" value="OEU06903.1"/>
    <property type="molecule type" value="Genomic_DNA"/>
</dbReference>
<dbReference type="Proteomes" id="UP000095751">
    <property type="component" value="Unassembled WGS sequence"/>
</dbReference>
<feature type="non-terminal residue" evidence="3">
    <location>
        <position position="151"/>
    </location>
</feature>
<dbReference type="KEGG" id="fcy:FRACYDRAFT_265295"/>
<gene>
    <name evidence="3" type="ORF">FRACYDRAFT_265295</name>
</gene>
<feature type="transmembrane region" description="Helical" evidence="2">
    <location>
        <begin position="93"/>
        <end position="115"/>
    </location>
</feature>
<keyword evidence="2" id="KW-0812">Transmembrane</keyword>
<keyword evidence="4" id="KW-1185">Reference proteome</keyword>
<protein>
    <submittedName>
        <fullName evidence="3">Uncharacterized protein</fullName>
    </submittedName>
</protein>
<accession>A0A1E7EMV1</accession>
<name>A0A1E7EMV1_9STRA</name>
<evidence type="ECO:0000256" key="2">
    <source>
        <dbReference type="SAM" id="Phobius"/>
    </source>
</evidence>
<keyword evidence="2" id="KW-0472">Membrane</keyword>
<evidence type="ECO:0000313" key="4">
    <source>
        <dbReference type="Proteomes" id="UP000095751"/>
    </source>
</evidence>